<dbReference type="InterPro" id="IPR013128">
    <property type="entry name" value="Peptidase_C1A"/>
</dbReference>
<feature type="domain" description="Cathepsin propeptide inhibitor" evidence="5">
    <location>
        <begin position="32"/>
        <end position="92"/>
    </location>
</feature>
<organism evidence="6 7">
    <name type="scientific">Taxus chinensis</name>
    <name type="common">Chinese yew</name>
    <name type="synonym">Taxus wallichiana var. chinensis</name>
    <dbReference type="NCBI Taxonomy" id="29808"/>
    <lineage>
        <taxon>Eukaryota</taxon>
        <taxon>Viridiplantae</taxon>
        <taxon>Streptophyta</taxon>
        <taxon>Embryophyta</taxon>
        <taxon>Tracheophyta</taxon>
        <taxon>Spermatophyta</taxon>
        <taxon>Pinopsida</taxon>
        <taxon>Pinidae</taxon>
        <taxon>Conifers II</taxon>
        <taxon>Cupressales</taxon>
        <taxon>Taxaceae</taxon>
        <taxon>Taxus</taxon>
    </lineage>
</organism>
<dbReference type="InterPro" id="IPR038765">
    <property type="entry name" value="Papain-like_cys_pep_sf"/>
</dbReference>
<sequence>MKSFVLLPVLLLLASATAIPLPHSEQTLWPLYEKWLSRYGKNYASNDVGNIEKLKRFVVFKENVKFIDEVNQRNGSYKLRLNKFADLTNQEFKAAYATASNLITIKEYTQKNEEDFTYANATDLPTSVDWRKKGAVTPVKDQGTCGSCWAFSTVVAVEGINQIKTGKLIPLSEQELVDCDKKKNQGCNGGLMDYAFQFIIENGGINTEADYPYTEADGQCDMLRKNSHAVVIDGYQDVPANSDEALMKAVAHQPVSVAIEAGGPEFQFYWK</sequence>
<feature type="signal peptide" evidence="3">
    <location>
        <begin position="1"/>
        <end position="18"/>
    </location>
</feature>
<keyword evidence="2" id="KW-1015">Disulfide bond</keyword>
<dbReference type="AlphaFoldDB" id="A0AA38GVE4"/>
<gene>
    <name evidence="6" type="ORF">KI387_001726</name>
</gene>
<proteinExistence type="inferred from homology"/>
<dbReference type="EMBL" id="JAHRHJ020000001">
    <property type="protein sequence ID" value="KAH9329618.1"/>
    <property type="molecule type" value="Genomic_DNA"/>
</dbReference>
<evidence type="ECO:0000256" key="3">
    <source>
        <dbReference type="SAM" id="SignalP"/>
    </source>
</evidence>
<dbReference type="Gene3D" id="3.90.70.10">
    <property type="entry name" value="Cysteine proteinases"/>
    <property type="match status" value="1"/>
</dbReference>
<dbReference type="GO" id="GO:0008234">
    <property type="term" value="F:cysteine-type peptidase activity"/>
    <property type="evidence" value="ECO:0007669"/>
    <property type="project" value="InterPro"/>
</dbReference>
<feature type="non-terminal residue" evidence="6">
    <location>
        <position position="1"/>
    </location>
</feature>
<dbReference type="FunFam" id="3.90.70.10:FF:000332">
    <property type="entry name" value="Cathepsin L1"/>
    <property type="match status" value="1"/>
</dbReference>
<accession>A0AA38GVE4</accession>
<dbReference type="GO" id="GO:0006508">
    <property type="term" value="P:proteolysis"/>
    <property type="evidence" value="ECO:0007669"/>
    <property type="project" value="InterPro"/>
</dbReference>
<dbReference type="Pfam" id="PF00112">
    <property type="entry name" value="Peptidase_C1"/>
    <property type="match status" value="1"/>
</dbReference>
<name>A0AA38GVE4_TAXCH</name>
<comment type="similarity">
    <text evidence="1">Belongs to the peptidase C1 family.</text>
</comment>
<dbReference type="SMART" id="SM00848">
    <property type="entry name" value="Inhibitor_I29"/>
    <property type="match status" value="1"/>
</dbReference>
<reference evidence="6 7" key="1">
    <citation type="journal article" date="2021" name="Nat. Plants">
        <title>The Taxus genome provides insights into paclitaxel biosynthesis.</title>
        <authorList>
            <person name="Xiong X."/>
            <person name="Gou J."/>
            <person name="Liao Q."/>
            <person name="Li Y."/>
            <person name="Zhou Q."/>
            <person name="Bi G."/>
            <person name="Li C."/>
            <person name="Du R."/>
            <person name="Wang X."/>
            <person name="Sun T."/>
            <person name="Guo L."/>
            <person name="Liang H."/>
            <person name="Lu P."/>
            <person name="Wu Y."/>
            <person name="Zhang Z."/>
            <person name="Ro D.K."/>
            <person name="Shang Y."/>
            <person name="Huang S."/>
            <person name="Yan J."/>
        </authorList>
    </citation>
    <scope>NUCLEOTIDE SEQUENCE [LARGE SCALE GENOMIC DNA]</scope>
    <source>
        <strain evidence="6">Ta-2019</strain>
    </source>
</reference>
<dbReference type="InterPro" id="IPR039417">
    <property type="entry name" value="Peptidase_C1A_papain-like"/>
</dbReference>
<feature type="domain" description="Peptidase C1A papain C-terminal" evidence="4">
    <location>
        <begin position="124"/>
        <end position="271"/>
    </location>
</feature>
<dbReference type="SUPFAM" id="SSF54001">
    <property type="entry name" value="Cysteine proteinases"/>
    <property type="match status" value="1"/>
</dbReference>
<dbReference type="SMART" id="SM00645">
    <property type="entry name" value="Pept_C1"/>
    <property type="match status" value="1"/>
</dbReference>
<comment type="caution">
    <text evidence="6">The sequence shown here is derived from an EMBL/GenBank/DDBJ whole genome shotgun (WGS) entry which is preliminary data.</text>
</comment>
<evidence type="ECO:0000256" key="1">
    <source>
        <dbReference type="ARBA" id="ARBA00008455"/>
    </source>
</evidence>
<protein>
    <submittedName>
        <fullName evidence="6">Uncharacterized protein</fullName>
    </submittedName>
</protein>
<evidence type="ECO:0000259" key="4">
    <source>
        <dbReference type="SMART" id="SM00645"/>
    </source>
</evidence>
<keyword evidence="7" id="KW-1185">Reference proteome</keyword>
<dbReference type="InterPro" id="IPR000169">
    <property type="entry name" value="Pept_cys_AS"/>
</dbReference>
<dbReference type="PROSITE" id="PS00139">
    <property type="entry name" value="THIOL_PROTEASE_CYS"/>
    <property type="match status" value="1"/>
</dbReference>
<evidence type="ECO:0000256" key="2">
    <source>
        <dbReference type="ARBA" id="ARBA00023157"/>
    </source>
</evidence>
<dbReference type="CDD" id="cd02248">
    <property type="entry name" value="Peptidase_C1A"/>
    <property type="match status" value="1"/>
</dbReference>
<keyword evidence="3" id="KW-0732">Signal</keyword>
<evidence type="ECO:0000313" key="6">
    <source>
        <dbReference type="EMBL" id="KAH9329618.1"/>
    </source>
</evidence>
<dbReference type="Pfam" id="PF08246">
    <property type="entry name" value="Inhibitor_I29"/>
    <property type="match status" value="1"/>
</dbReference>
<evidence type="ECO:0000313" key="7">
    <source>
        <dbReference type="Proteomes" id="UP000824469"/>
    </source>
</evidence>
<dbReference type="InterPro" id="IPR013201">
    <property type="entry name" value="Prot_inhib_I29"/>
</dbReference>
<dbReference type="PANTHER" id="PTHR12411">
    <property type="entry name" value="CYSTEINE PROTEASE FAMILY C1-RELATED"/>
    <property type="match status" value="1"/>
</dbReference>
<dbReference type="OMA" id="VPMHESA"/>
<dbReference type="InterPro" id="IPR000668">
    <property type="entry name" value="Peptidase_C1A_C"/>
</dbReference>
<evidence type="ECO:0000259" key="5">
    <source>
        <dbReference type="SMART" id="SM00848"/>
    </source>
</evidence>
<dbReference type="Proteomes" id="UP000824469">
    <property type="component" value="Unassembled WGS sequence"/>
</dbReference>
<feature type="chain" id="PRO_5041385985" evidence="3">
    <location>
        <begin position="19"/>
        <end position="271"/>
    </location>
</feature>